<feature type="compositionally biased region" description="Polar residues" evidence="7">
    <location>
        <begin position="598"/>
        <end position="613"/>
    </location>
</feature>
<evidence type="ECO:0000313" key="10">
    <source>
        <dbReference type="Proteomes" id="UP000825935"/>
    </source>
</evidence>
<dbReference type="InterPro" id="IPR000571">
    <property type="entry name" value="Znf_CCCH"/>
</dbReference>
<dbReference type="PROSITE" id="PS50103">
    <property type="entry name" value="ZF_C3H1"/>
    <property type="match status" value="3"/>
</dbReference>
<evidence type="ECO:0000256" key="2">
    <source>
        <dbReference type="ARBA" id="ARBA00022737"/>
    </source>
</evidence>
<feature type="compositionally biased region" description="Low complexity" evidence="7">
    <location>
        <begin position="688"/>
        <end position="702"/>
    </location>
</feature>
<dbReference type="SUPFAM" id="SSF90229">
    <property type="entry name" value="CCCH zinc finger"/>
    <property type="match status" value="1"/>
</dbReference>
<dbReference type="PANTHER" id="PTHR15725:SF14">
    <property type="entry name" value="ZINC FINGER CCCH DOMAIN-CONTAINING PROTEIN 11A"/>
    <property type="match status" value="1"/>
</dbReference>
<dbReference type="GO" id="GO:0008270">
    <property type="term" value="F:zinc ion binding"/>
    <property type="evidence" value="ECO:0007669"/>
    <property type="project" value="UniProtKB-KW"/>
</dbReference>
<feature type="domain" description="C3H1-type" evidence="8">
    <location>
        <begin position="6"/>
        <end position="35"/>
    </location>
</feature>
<dbReference type="InterPro" id="IPR036855">
    <property type="entry name" value="Znf_CCCH_sf"/>
</dbReference>
<dbReference type="FunFam" id="4.10.1000.10:FF:000021">
    <property type="entry name" value="Zinc finger CCCH domain-containing protein 17"/>
    <property type="match status" value="1"/>
</dbReference>
<dbReference type="OMA" id="DERDIHH"/>
<feature type="compositionally biased region" description="Polar residues" evidence="7">
    <location>
        <begin position="518"/>
        <end position="534"/>
    </location>
</feature>
<evidence type="ECO:0000256" key="6">
    <source>
        <dbReference type="PROSITE-ProRule" id="PRU00723"/>
    </source>
</evidence>
<feature type="compositionally biased region" description="Basic and acidic residues" evidence="7">
    <location>
        <begin position="241"/>
        <end position="271"/>
    </location>
</feature>
<dbReference type="SMART" id="SM00356">
    <property type="entry name" value="ZnF_C3H1"/>
    <property type="match status" value="3"/>
</dbReference>
<evidence type="ECO:0000256" key="3">
    <source>
        <dbReference type="ARBA" id="ARBA00022771"/>
    </source>
</evidence>
<feature type="region of interest" description="Disordered" evidence="7">
    <location>
        <begin position="62"/>
        <end position="83"/>
    </location>
</feature>
<accession>A0A8T2SB95</accession>
<feature type="compositionally biased region" description="Basic and acidic residues" evidence="7">
    <location>
        <begin position="306"/>
        <end position="330"/>
    </location>
</feature>
<feature type="compositionally biased region" description="Basic and acidic residues" evidence="7">
    <location>
        <begin position="615"/>
        <end position="624"/>
    </location>
</feature>
<sequence length="776" mass="87293">MEEDAQKRNTDCVYFLASPLTCKKGKKCEFRHSEAARMNPRDCWYWIHSTCRNPNCSFRHPPLEGKPSSAPSQSSTTTSLVPSTTMPAAALASKSKTHCYFFSKGNCAKGDKCPYMHVPNMPAPNLDSAAQPKPPKENQIEPEILASKPVVVLQSFATNISKPSMPQNLDREVPTKNESQHVFSKVTVQASNENPRISNHIETAKKRVDTLSPYRGEDIAGSGKPKICLFSDRPNEFPNSTERRQTTMEERRGPSERKQQQQSQYEHEHSHALQGGNQSLQNGNKVTGRWKNDSSSLDGEGSDQSLQREDGEYSSHLKIRGRDKDQEGRVSKGSQSYGRDRFDSVPAQHRQVHHTVQREQLMQQESDHNGKTDHTRHHRITTSNMLSSRDGQRLVVQGHMSNVDLREHLMKRRRIDRGNHQTTDILSDEGPHMNQWVDEKLVQDHRGRVSSRGLEHRGTKRLHHDGGVSPDGRSSRNSPIRSAGPGRNSDRGLTGVLPAVDYSRAASRERGRDRYVSRISTASEGSHLSTSSKSLKVENTKEDTGFMGPKSLAQIKAERDAKVNFRSAQRQSQTVKQCDLRLNQVGSRLSMPGKLRDTSTSTSSFKRLNSGNYSDGREERKSDSSEDFEGPKSLSELLKQKQKLESDVNLQVDTTGSRKAEDMIMDENREMEDGELRDEEDEWRNGVSPDSHSPTSHSPIPSLQKEIVPGSESDINAGDRLEDDHSQELVDSHDDVIYSEDEAKLDFDQTMSGEEDYELYDEDDDDFAKKLGGIYS</sequence>
<reference evidence="9" key="1">
    <citation type="submission" date="2021-08" db="EMBL/GenBank/DDBJ databases">
        <title>WGS assembly of Ceratopteris richardii.</title>
        <authorList>
            <person name="Marchant D.B."/>
            <person name="Chen G."/>
            <person name="Jenkins J."/>
            <person name="Shu S."/>
            <person name="Leebens-Mack J."/>
            <person name="Grimwood J."/>
            <person name="Schmutz J."/>
            <person name="Soltis P."/>
            <person name="Soltis D."/>
            <person name="Chen Z.-H."/>
        </authorList>
    </citation>
    <scope>NUCLEOTIDE SEQUENCE</scope>
    <source>
        <strain evidence="9">Whitten #5841</strain>
        <tissue evidence="9">Leaf</tissue>
    </source>
</reference>
<evidence type="ECO:0000256" key="1">
    <source>
        <dbReference type="ARBA" id="ARBA00022723"/>
    </source>
</evidence>
<dbReference type="AlphaFoldDB" id="A0A8T2SB95"/>
<feature type="compositionally biased region" description="Basic and acidic residues" evidence="7">
    <location>
        <begin position="445"/>
        <end position="457"/>
    </location>
</feature>
<dbReference type="EMBL" id="CM035426">
    <property type="protein sequence ID" value="KAH7314964.1"/>
    <property type="molecule type" value="Genomic_DNA"/>
</dbReference>
<feature type="compositionally biased region" description="Polar residues" evidence="7">
    <location>
        <begin position="275"/>
        <end position="285"/>
    </location>
</feature>
<feature type="region of interest" description="Disordered" evidence="7">
    <location>
        <begin position="214"/>
        <end position="377"/>
    </location>
</feature>
<feature type="region of interest" description="Disordered" evidence="7">
    <location>
        <begin position="587"/>
        <end position="725"/>
    </location>
</feature>
<feature type="region of interest" description="Disordered" evidence="7">
    <location>
        <begin position="445"/>
        <end position="547"/>
    </location>
</feature>
<organism evidence="9 10">
    <name type="scientific">Ceratopteris richardii</name>
    <name type="common">Triangle waterfern</name>
    <dbReference type="NCBI Taxonomy" id="49495"/>
    <lineage>
        <taxon>Eukaryota</taxon>
        <taxon>Viridiplantae</taxon>
        <taxon>Streptophyta</taxon>
        <taxon>Embryophyta</taxon>
        <taxon>Tracheophyta</taxon>
        <taxon>Polypodiopsida</taxon>
        <taxon>Polypodiidae</taxon>
        <taxon>Polypodiales</taxon>
        <taxon>Pteridineae</taxon>
        <taxon>Pteridaceae</taxon>
        <taxon>Parkerioideae</taxon>
        <taxon>Ceratopteris</taxon>
    </lineage>
</organism>
<evidence type="ECO:0000256" key="5">
    <source>
        <dbReference type="ARBA" id="ARBA00023125"/>
    </source>
</evidence>
<name>A0A8T2SB95_CERRI</name>
<evidence type="ECO:0000259" key="8">
    <source>
        <dbReference type="PROSITE" id="PS50103"/>
    </source>
</evidence>
<feature type="zinc finger region" description="C3H1-type" evidence="6">
    <location>
        <begin position="6"/>
        <end position="35"/>
    </location>
</feature>
<feature type="compositionally biased region" description="Basic and acidic residues" evidence="7">
    <location>
        <begin position="535"/>
        <end position="544"/>
    </location>
</feature>
<keyword evidence="3 6" id="KW-0863">Zinc-finger</keyword>
<feature type="compositionally biased region" description="Basic and acidic residues" evidence="7">
    <location>
        <begin position="656"/>
        <end position="668"/>
    </location>
</feature>
<feature type="zinc finger region" description="C3H1-type" evidence="6">
    <location>
        <begin position="37"/>
        <end position="63"/>
    </location>
</feature>
<dbReference type="Pfam" id="PF14608">
    <property type="entry name" value="zf-CCCH_2"/>
    <property type="match status" value="1"/>
</dbReference>
<feature type="compositionally biased region" description="Basic and acidic residues" evidence="7">
    <location>
        <begin position="506"/>
        <end position="516"/>
    </location>
</feature>
<feature type="zinc finger region" description="C3H1-type" evidence="6">
    <location>
        <begin position="93"/>
        <end position="120"/>
    </location>
</feature>
<dbReference type="Proteomes" id="UP000825935">
    <property type="component" value="Chromosome 21"/>
</dbReference>
<keyword evidence="5" id="KW-0238">DNA-binding</keyword>
<comment type="caution">
    <text evidence="9">The sequence shown here is derived from an EMBL/GenBank/DDBJ whole genome shotgun (WGS) entry which is preliminary data.</text>
</comment>
<keyword evidence="10" id="KW-1185">Reference proteome</keyword>
<feature type="domain" description="C3H1-type" evidence="8">
    <location>
        <begin position="93"/>
        <end position="120"/>
    </location>
</feature>
<keyword evidence="2" id="KW-0677">Repeat</keyword>
<dbReference type="OrthoDB" id="5395350at2759"/>
<protein>
    <recommendedName>
        <fullName evidence="8">C3H1-type domain-containing protein</fullName>
    </recommendedName>
</protein>
<evidence type="ECO:0000256" key="7">
    <source>
        <dbReference type="SAM" id="MobiDB-lite"/>
    </source>
</evidence>
<feature type="domain" description="C3H1-type" evidence="8">
    <location>
        <begin position="37"/>
        <end position="63"/>
    </location>
</feature>
<evidence type="ECO:0000313" key="9">
    <source>
        <dbReference type="EMBL" id="KAH7314964.1"/>
    </source>
</evidence>
<keyword evidence="4 6" id="KW-0862">Zinc</keyword>
<dbReference type="PANTHER" id="PTHR15725">
    <property type="entry name" value="ZN-FINGER, C-X8-C-X5-C-X3-H TYPE-CONTAINING"/>
    <property type="match status" value="1"/>
</dbReference>
<dbReference type="Pfam" id="PF15663">
    <property type="entry name" value="zf-CCCH_3"/>
    <property type="match status" value="1"/>
</dbReference>
<feature type="compositionally biased region" description="Polar residues" evidence="7">
    <location>
        <begin position="293"/>
        <end position="305"/>
    </location>
</feature>
<keyword evidence="1 6" id="KW-0479">Metal-binding</keyword>
<proteinExistence type="predicted"/>
<dbReference type="GO" id="GO:0003677">
    <property type="term" value="F:DNA binding"/>
    <property type="evidence" value="ECO:0007669"/>
    <property type="project" value="UniProtKB-KW"/>
</dbReference>
<feature type="compositionally biased region" description="Low complexity" evidence="7">
    <location>
        <begin position="67"/>
        <end position="83"/>
    </location>
</feature>
<dbReference type="InterPro" id="IPR041686">
    <property type="entry name" value="Znf-CCCH_3"/>
</dbReference>
<feature type="compositionally biased region" description="Acidic residues" evidence="7">
    <location>
        <begin position="669"/>
        <end position="682"/>
    </location>
</feature>
<gene>
    <name evidence="9" type="ORF">KP509_21G028800</name>
</gene>
<evidence type="ECO:0000256" key="4">
    <source>
        <dbReference type="ARBA" id="ARBA00022833"/>
    </source>
</evidence>
<dbReference type="Gene3D" id="4.10.1000.10">
    <property type="entry name" value="Zinc finger, CCCH-type"/>
    <property type="match status" value="2"/>
</dbReference>